<dbReference type="NCBIfam" id="TIGR02964">
    <property type="entry name" value="xanthine_xdhC"/>
    <property type="match status" value="1"/>
</dbReference>
<dbReference type="Gene3D" id="3.40.50.720">
    <property type="entry name" value="NAD(P)-binding Rossmann-like Domain"/>
    <property type="match status" value="1"/>
</dbReference>
<evidence type="ECO:0000259" key="2">
    <source>
        <dbReference type="Pfam" id="PF13478"/>
    </source>
</evidence>
<organism evidence="3 4">
    <name type="scientific">Gluconacetobacter diazotrophicus</name>
    <name type="common">Acetobacter diazotrophicus</name>
    <dbReference type="NCBI Taxonomy" id="33996"/>
    <lineage>
        <taxon>Bacteria</taxon>
        <taxon>Pseudomonadati</taxon>
        <taxon>Pseudomonadota</taxon>
        <taxon>Alphaproteobacteria</taxon>
        <taxon>Acetobacterales</taxon>
        <taxon>Acetobacteraceae</taxon>
        <taxon>Gluconacetobacter</taxon>
    </lineage>
</organism>
<dbReference type="Pfam" id="PF13478">
    <property type="entry name" value="XdhC_C"/>
    <property type="match status" value="1"/>
</dbReference>
<dbReference type="InterPro" id="IPR014308">
    <property type="entry name" value="Xanthine_DH_XdhC"/>
</dbReference>
<dbReference type="AlphaFoldDB" id="A0A7W4FEJ5"/>
<accession>A0A7W4FEJ5</accession>
<dbReference type="Proteomes" id="UP000550787">
    <property type="component" value="Unassembled WGS sequence"/>
</dbReference>
<dbReference type="InterPro" id="IPR052698">
    <property type="entry name" value="MoCofactor_Util/Proc"/>
</dbReference>
<protein>
    <submittedName>
        <fullName evidence="3">Xanthine dehydrogenase accessory protein XdhC</fullName>
    </submittedName>
</protein>
<reference evidence="3 4" key="1">
    <citation type="submission" date="2020-04" db="EMBL/GenBank/DDBJ databases">
        <title>Description of novel Gluconacetobacter.</title>
        <authorList>
            <person name="Sombolestani A."/>
        </authorList>
    </citation>
    <scope>NUCLEOTIDE SEQUENCE [LARGE SCALE GENOMIC DNA]</scope>
    <source>
        <strain evidence="3 4">LMG 7603</strain>
    </source>
</reference>
<evidence type="ECO:0000313" key="3">
    <source>
        <dbReference type="EMBL" id="MBB2156285.1"/>
    </source>
</evidence>
<evidence type="ECO:0000313" key="4">
    <source>
        <dbReference type="Proteomes" id="UP000550787"/>
    </source>
</evidence>
<name>A0A7W4FEJ5_GLUDI</name>
<dbReference type="Pfam" id="PF02625">
    <property type="entry name" value="XdhC_CoxI"/>
    <property type="match status" value="1"/>
</dbReference>
<dbReference type="PANTHER" id="PTHR30388:SF6">
    <property type="entry name" value="XANTHINE DEHYDROGENASE SUBUNIT A-RELATED"/>
    <property type="match status" value="1"/>
</dbReference>
<dbReference type="InterPro" id="IPR027051">
    <property type="entry name" value="XdhC_Rossmann_dom"/>
</dbReference>
<dbReference type="PANTHER" id="PTHR30388">
    <property type="entry name" value="ALDEHYDE OXIDOREDUCTASE MOLYBDENUM COFACTOR ASSEMBLY PROTEIN"/>
    <property type="match status" value="1"/>
</dbReference>
<comment type="caution">
    <text evidence="3">The sequence shown here is derived from an EMBL/GenBank/DDBJ whole genome shotgun (WGS) entry which is preliminary data.</text>
</comment>
<gene>
    <name evidence="3" type="primary">xdhC</name>
    <name evidence="3" type="ORF">HLH33_08170</name>
</gene>
<feature type="domain" description="XdhC Rossmann" evidence="2">
    <location>
        <begin position="120"/>
        <end position="261"/>
    </location>
</feature>
<evidence type="ECO:0000259" key="1">
    <source>
        <dbReference type="Pfam" id="PF02625"/>
    </source>
</evidence>
<feature type="domain" description="XdhC- CoxI" evidence="1">
    <location>
        <begin position="11"/>
        <end position="70"/>
    </location>
</feature>
<dbReference type="RefSeq" id="WP_183115742.1">
    <property type="nucleotide sequence ID" value="NZ_JABEQG010000011.1"/>
</dbReference>
<dbReference type="SUPFAM" id="SSF51735">
    <property type="entry name" value="NAD(P)-binding Rossmann-fold domains"/>
    <property type="match status" value="1"/>
</dbReference>
<dbReference type="EMBL" id="JABEQG010000011">
    <property type="protein sequence ID" value="MBB2156285.1"/>
    <property type="molecule type" value="Genomic_DNA"/>
</dbReference>
<sequence length="287" mass="30214">MDEILAALDLWRPAGQPIARIAIRAARGSTPREAGSFMLVTPDAQAGTIGGGHLEWDSVTRARALLAGQGQAGEHDVPLGPEIGQCCGGVVRVRIERTDDVLLDALVRDGLAARAARPVLLLFGAGHVGRALARALAPLPLRLVWIDPRAAEFGTVPDSVEIRVTADWESAIAAAPPGAGALVLTPSHALDALIVGAALERGDFRYVGLIGSKTKRRRFEAGFRSLGLGEDRIATLVCPIGDRGIRDKRPEIIAALVAAEIVERLLHDNAGMEESNGAEGIGMRHTA</sequence>
<dbReference type="InterPro" id="IPR003777">
    <property type="entry name" value="XdhC_CoxI"/>
</dbReference>
<proteinExistence type="predicted"/>
<dbReference type="InterPro" id="IPR036291">
    <property type="entry name" value="NAD(P)-bd_dom_sf"/>
</dbReference>